<reference evidence="5 6" key="1">
    <citation type="journal article" date="2018" name="G3 (Bethesda)">
        <title>Phylogenetic and Phylogenomic Definition of Rhizopus Species.</title>
        <authorList>
            <person name="Gryganskyi A.P."/>
            <person name="Golan J."/>
            <person name="Dolatabadi S."/>
            <person name="Mondo S."/>
            <person name="Robb S."/>
            <person name="Idnurm A."/>
            <person name="Muszewska A."/>
            <person name="Steczkiewicz K."/>
            <person name="Masonjones S."/>
            <person name="Liao H.L."/>
            <person name="Gajdeczka M.T."/>
            <person name="Anike F."/>
            <person name="Vuek A."/>
            <person name="Anishchenko I.M."/>
            <person name="Voigt K."/>
            <person name="de Hoog G.S."/>
            <person name="Smith M.E."/>
            <person name="Heitman J."/>
            <person name="Vilgalys R."/>
            <person name="Stajich J.E."/>
        </authorList>
    </citation>
    <scope>NUCLEOTIDE SEQUENCE [LARGE SCALE GENOMIC DNA]</scope>
    <source>
        <strain evidence="5 6">LSU 92-RS-03</strain>
    </source>
</reference>
<feature type="region of interest" description="Disordered" evidence="3">
    <location>
        <begin position="96"/>
        <end position="120"/>
    </location>
</feature>
<sequence>MADEDYTGNSLEGNTIHYGNLISLKHNMTGRFVTSRGDNFYEGGSGQQKVYAGEWEPSSATQFIVLPRVGDERSGEDVNFGDVIRLKHAETRANLHTHPDIPSPVTEQQEASCYGGDDLTDENDEWIVEQWSFDEEENGEYDVEDPTWYVGRSFILRHLATNVTLHSHEEVLEDDVNEVCGYGAGPDENDRWRAE</sequence>
<dbReference type="STRING" id="4846.A0A367KU13"/>
<organism evidence="5 6">
    <name type="scientific">Rhizopus stolonifer</name>
    <name type="common">Rhizopus nigricans</name>
    <dbReference type="NCBI Taxonomy" id="4846"/>
    <lineage>
        <taxon>Eukaryota</taxon>
        <taxon>Fungi</taxon>
        <taxon>Fungi incertae sedis</taxon>
        <taxon>Mucoromycota</taxon>
        <taxon>Mucoromycotina</taxon>
        <taxon>Mucoromycetes</taxon>
        <taxon>Mucorales</taxon>
        <taxon>Mucorineae</taxon>
        <taxon>Rhizopodaceae</taxon>
        <taxon>Rhizopus</taxon>
    </lineage>
</organism>
<dbReference type="SMART" id="SM00472">
    <property type="entry name" value="MIR"/>
    <property type="match status" value="3"/>
</dbReference>
<accession>A0A367KU13</accession>
<comment type="caution">
    <text evidence="5">The sequence shown here is derived from an EMBL/GenBank/DDBJ whole genome shotgun (WGS) entry which is preliminary data.</text>
</comment>
<keyword evidence="6" id="KW-1185">Reference proteome</keyword>
<keyword evidence="2" id="KW-0677">Repeat</keyword>
<protein>
    <recommendedName>
        <fullName evidence="4">MIR domain-containing protein</fullName>
    </recommendedName>
</protein>
<dbReference type="PANTHER" id="PTHR46809:SF2">
    <property type="entry name" value="GH21273P"/>
    <property type="match status" value="1"/>
</dbReference>
<dbReference type="PROSITE" id="PS50919">
    <property type="entry name" value="MIR"/>
    <property type="match status" value="3"/>
</dbReference>
<feature type="domain" description="MIR" evidence="4">
    <location>
        <begin position="145"/>
        <end position="195"/>
    </location>
</feature>
<dbReference type="InterPro" id="IPR016093">
    <property type="entry name" value="MIR_motif"/>
</dbReference>
<dbReference type="PANTHER" id="PTHR46809">
    <property type="entry name" value="STROMAL CELL-DERIVED FACTOR 2-LIKE PROTEIN"/>
    <property type="match status" value="1"/>
</dbReference>
<evidence type="ECO:0000256" key="3">
    <source>
        <dbReference type="SAM" id="MobiDB-lite"/>
    </source>
</evidence>
<dbReference type="OrthoDB" id="5588846at2759"/>
<dbReference type="Proteomes" id="UP000253551">
    <property type="component" value="Unassembled WGS sequence"/>
</dbReference>
<gene>
    <name evidence="5" type="ORF">CU098_011710</name>
</gene>
<proteinExistence type="predicted"/>
<dbReference type="SUPFAM" id="SSF82109">
    <property type="entry name" value="MIR domain"/>
    <property type="match status" value="1"/>
</dbReference>
<evidence type="ECO:0000313" key="5">
    <source>
        <dbReference type="EMBL" id="RCI05352.1"/>
    </source>
</evidence>
<dbReference type="InterPro" id="IPR036300">
    <property type="entry name" value="MIR_dom_sf"/>
</dbReference>
<feature type="domain" description="MIR" evidence="4">
    <location>
        <begin position="75"/>
        <end position="131"/>
    </location>
</feature>
<dbReference type="Gene3D" id="2.80.10.50">
    <property type="match status" value="1"/>
</dbReference>
<name>A0A367KU13_RHIST</name>
<dbReference type="Pfam" id="PF02815">
    <property type="entry name" value="MIR"/>
    <property type="match status" value="1"/>
</dbReference>
<dbReference type="AlphaFoldDB" id="A0A367KU13"/>
<evidence type="ECO:0000256" key="1">
    <source>
        <dbReference type="ARBA" id="ARBA00022729"/>
    </source>
</evidence>
<evidence type="ECO:0000259" key="4">
    <source>
        <dbReference type="PROSITE" id="PS50919"/>
    </source>
</evidence>
<evidence type="ECO:0000256" key="2">
    <source>
        <dbReference type="ARBA" id="ARBA00022737"/>
    </source>
</evidence>
<keyword evidence="1" id="KW-0732">Signal</keyword>
<feature type="domain" description="MIR" evidence="4">
    <location>
        <begin position="13"/>
        <end position="68"/>
    </location>
</feature>
<evidence type="ECO:0000313" key="6">
    <source>
        <dbReference type="Proteomes" id="UP000253551"/>
    </source>
</evidence>
<dbReference type="EMBL" id="PJQM01000410">
    <property type="protein sequence ID" value="RCI05352.1"/>
    <property type="molecule type" value="Genomic_DNA"/>
</dbReference>